<dbReference type="Proteomes" id="UP000003688">
    <property type="component" value="Unassembled WGS sequence"/>
</dbReference>
<keyword evidence="9 11" id="KW-0131">Cell cycle</keyword>
<comment type="domain">
    <text evidence="9">Consists of 3 domains; the N-terminus binds the ribosome, the middle domain has PPIase activity, while the C-terminus has intrinsic chaperone activity on its own.</text>
</comment>
<comment type="function">
    <text evidence="9">Involved in protein export. Acts as a chaperone by maintaining the newly synthesized protein in an open conformation. Functions as a peptidyl-prolyl cis-trans isomerase.</text>
</comment>
<dbReference type="Pfam" id="PF05698">
    <property type="entry name" value="Trigger_C"/>
    <property type="match status" value="1"/>
</dbReference>
<keyword evidence="9" id="KW-0963">Cytoplasm</keyword>
<dbReference type="GO" id="GO:0044183">
    <property type="term" value="F:protein folding chaperone"/>
    <property type="evidence" value="ECO:0007669"/>
    <property type="project" value="TreeGrafter"/>
</dbReference>
<evidence type="ECO:0000256" key="9">
    <source>
        <dbReference type="HAMAP-Rule" id="MF_00303"/>
    </source>
</evidence>
<name>B9XKB4_PEDPL</name>
<evidence type="ECO:0000256" key="7">
    <source>
        <dbReference type="ARBA" id="ARBA00023235"/>
    </source>
</evidence>
<dbReference type="GO" id="GO:0043022">
    <property type="term" value="F:ribosome binding"/>
    <property type="evidence" value="ECO:0007669"/>
    <property type="project" value="TreeGrafter"/>
</dbReference>
<dbReference type="SUPFAM" id="SSF102735">
    <property type="entry name" value="Trigger factor ribosome-binding domain"/>
    <property type="match status" value="1"/>
</dbReference>
<dbReference type="SUPFAM" id="SSF54534">
    <property type="entry name" value="FKBP-like"/>
    <property type="match status" value="1"/>
</dbReference>
<dbReference type="GO" id="GO:0051083">
    <property type="term" value="P:'de novo' cotranslational protein folding"/>
    <property type="evidence" value="ECO:0007669"/>
    <property type="project" value="TreeGrafter"/>
</dbReference>
<keyword evidence="14" id="KW-1185">Reference proteome</keyword>
<protein>
    <recommendedName>
        <fullName evidence="4 9">Trigger factor</fullName>
        <shortName evidence="9">TF</shortName>
        <ecNumber evidence="3 9">5.2.1.8</ecNumber>
    </recommendedName>
    <alternativeName>
        <fullName evidence="8 9">PPIase</fullName>
    </alternativeName>
</protein>
<evidence type="ECO:0000256" key="5">
    <source>
        <dbReference type="ARBA" id="ARBA00023110"/>
    </source>
</evidence>
<dbReference type="GO" id="GO:0051301">
    <property type="term" value="P:cell division"/>
    <property type="evidence" value="ECO:0007669"/>
    <property type="project" value="UniProtKB-KW"/>
</dbReference>
<accession>B9XKB4</accession>
<comment type="caution">
    <text evidence="13">The sequence shown here is derived from an EMBL/GenBank/DDBJ whole genome shotgun (WGS) entry which is preliminary data.</text>
</comment>
<dbReference type="PANTHER" id="PTHR30560:SF3">
    <property type="entry name" value="TRIGGER FACTOR-LIKE PROTEIN TIG, CHLOROPLASTIC"/>
    <property type="match status" value="1"/>
</dbReference>
<evidence type="ECO:0000259" key="12">
    <source>
        <dbReference type="PROSITE" id="PS50059"/>
    </source>
</evidence>
<dbReference type="PROSITE" id="PS50059">
    <property type="entry name" value="FKBP_PPIASE"/>
    <property type="match status" value="1"/>
</dbReference>
<dbReference type="Pfam" id="PF00254">
    <property type="entry name" value="FKBP_C"/>
    <property type="match status" value="1"/>
</dbReference>
<dbReference type="InterPro" id="IPR008881">
    <property type="entry name" value="Trigger_fac_ribosome-bd_bac"/>
</dbReference>
<dbReference type="GO" id="GO:0005737">
    <property type="term" value="C:cytoplasm"/>
    <property type="evidence" value="ECO:0007669"/>
    <property type="project" value="UniProtKB-SubCell"/>
</dbReference>
<dbReference type="OrthoDB" id="9767721at2"/>
<dbReference type="STRING" id="320771.Cflav_PD2573"/>
<comment type="subcellular location">
    <subcellularLocation>
        <location evidence="9">Cytoplasm</location>
    </subcellularLocation>
    <text evidence="9">About half TF is bound to the ribosome near the polypeptide exit tunnel while the other half is free in the cytoplasm.</text>
</comment>
<dbReference type="NCBIfam" id="TIGR00115">
    <property type="entry name" value="tig"/>
    <property type="match status" value="1"/>
</dbReference>
<dbReference type="GO" id="GO:0043335">
    <property type="term" value="P:protein unfolding"/>
    <property type="evidence" value="ECO:0007669"/>
    <property type="project" value="TreeGrafter"/>
</dbReference>
<evidence type="ECO:0000256" key="10">
    <source>
        <dbReference type="PROSITE-ProRule" id="PRU00277"/>
    </source>
</evidence>
<organism evidence="13 14">
    <name type="scientific">Pedosphaera parvula (strain Ellin514)</name>
    <dbReference type="NCBI Taxonomy" id="320771"/>
    <lineage>
        <taxon>Bacteria</taxon>
        <taxon>Pseudomonadati</taxon>
        <taxon>Verrucomicrobiota</taxon>
        <taxon>Pedosphaerae</taxon>
        <taxon>Pedosphaerales</taxon>
        <taxon>Pedosphaeraceae</taxon>
        <taxon>Pedosphaera</taxon>
    </lineage>
</organism>
<keyword evidence="9 11" id="KW-0132">Cell division</keyword>
<keyword evidence="7 9" id="KW-0413">Isomerase</keyword>
<sequence>MNVTVENLAPCKKLVRVEVESPEVDKAFDSMIKDFQRQAALPGFRPGKAPRDMVVKRYEKDIQDEVKRKLIPDAYRKAIEEQKLEVVGAPDIEEIQFSRGQALQFAATIETAPEFELPEYKGIPAKRETTQVTDADVERAINMLRERQTNFNTVERAAQAGDVAVVNYTGTTDGKPLTEVAPTAKGLTEQKGFWINIDKNSFIPGFADQLIGAKAGDKRTVNVDFPADFVTPQLANKKGVYEVEVVEVKEKILPAVDDAFAKTYGAESLEKLREGVRKDLENELTYKKTRSVRNQLVEELLKRVSFELPESSVNNETRNVVYNIVQENQQRGIPKEVIEQQKDQIYSAANDSAKTRVKAAFIFQKIAEKEGIKVSQEEVAQRVHQMASTYQVPVEKFVKDLQQRNGIVEIYDQIANEKVLDFVQQNAKIEDVAPEPAPAANPA</sequence>
<evidence type="ECO:0000313" key="13">
    <source>
        <dbReference type="EMBL" id="EEF59752.1"/>
    </source>
</evidence>
<dbReference type="InterPro" id="IPR046357">
    <property type="entry name" value="PPIase_dom_sf"/>
</dbReference>
<dbReference type="InterPro" id="IPR008880">
    <property type="entry name" value="Trigger_fac_C"/>
</dbReference>
<evidence type="ECO:0000256" key="2">
    <source>
        <dbReference type="ARBA" id="ARBA00005464"/>
    </source>
</evidence>
<dbReference type="GO" id="GO:0003755">
    <property type="term" value="F:peptidyl-prolyl cis-trans isomerase activity"/>
    <property type="evidence" value="ECO:0007669"/>
    <property type="project" value="UniProtKB-UniRule"/>
</dbReference>
<evidence type="ECO:0000256" key="1">
    <source>
        <dbReference type="ARBA" id="ARBA00000971"/>
    </source>
</evidence>
<dbReference type="EMBL" id="ABOX02000024">
    <property type="protein sequence ID" value="EEF59752.1"/>
    <property type="molecule type" value="Genomic_DNA"/>
</dbReference>
<evidence type="ECO:0000313" key="14">
    <source>
        <dbReference type="Proteomes" id="UP000003688"/>
    </source>
</evidence>
<keyword evidence="5 9" id="KW-0697">Rotamase</keyword>
<comment type="catalytic activity">
    <reaction evidence="1 9 10">
        <text>[protein]-peptidylproline (omega=180) = [protein]-peptidylproline (omega=0)</text>
        <dbReference type="Rhea" id="RHEA:16237"/>
        <dbReference type="Rhea" id="RHEA-COMP:10747"/>
        <dbReference type="Rhea" id="RHEA-COMP:10748"/>
        <dbReference type="ChEBI" id="CHEBI:83833"/>
        <dbReference type="ChEBI" id="CHEBI:83834"/>
        <dbReference type="EC" id="5.2.1.8"/>
    </reaction>
</comment>
<dbReference type="InterPro" id="IPR005215">
    <property type="entry name" value="Trig_fac"/>
</dbReference>
<dbReference type="InterPro" id="IPR027304">
    <property type="entry name" value="Trigger_fact/SurA_dom_sf"/>
</dbReference>
<keyword evidence="6 9" id="KW-0143">Chaperone</keyword>
<gene>
    <name evidence="9" type="primary">tig</name>
    <name evidence="13" type="ORF">Cflav_PD2573</name>
</gene>
<reference evidence="13 14" key="1">
    <citation type="journal article" date="2011" name="J. Bacteriol.">
        <title>Genome sequence of 'Pedosphaera parvula' Ellin514, an aerobic Verrucomicrobial isolate from pasture soil.</title>
        <authorList>
            <person name="Kant R."/>
            <person name="van Passel M.W."/>
            <person name="Sangwan P."/>
            <person name="Palva A."/>
            <person name="Lucas S."/>
            <person name="Copeland A."/>
            <person name="Lapidus A."/>
            <person name="Glavina Del Rio T."/>
            <person name="Dalin E."/>
            <person name="Tice H."/>
            <person name="Bruce D."/>
            <person name="Goodwin L."/>
            <person name="Pitluck S."/>
            <person name="Chertkov O."/>
            <person name="Larimer F.W."/>
            <person name="Land M.L."/>
            <person name="Hauser L."/>
            <person name="Brettin T.S."/>
            <person name="Detter J.C."/>
            <person name="Han S."/>
            <person name="de Vos W.M."/>
            <person name="Janssen P.H."/>
            <person name="Smidt H."/>
        </authorList>
    </citation>
    <scope>NUCLEOTIDE SEQUENCE [LARGE SCALE GENOMIC DNA]</scope>
    <source>
        <strain evidence="13 14">Ellin514</strain>
    </source>
</reference>
<dbReference type="EC" id="5.2.1.8" evidence="3 9"/>
<evidence type="ECO:0000256" key="8">
    <source>
        <dbReference type="ARBA" id="ARBA00029986"/>
    </source>
</evidence>
<comment type="similarity">
    <text evidence="2 9 11">Belongs to the FKBP-type PPIase family. Tig subfamily.</text>
</comment>
<dbReference type="AlphaFoldDB" id="B9XKB4"/>
<dbReference type="PANTHER" id="PTHR30560">
    <property type="entry name" value="TRIGGER FACTOR CHAPERONE AND PEPTIDYL-PROLYL CIS/TRANS ISOMERASE"/>
    <property type="match status" value="1"/>
</dbReference>
<dbReference type="InterPro" id="IPR037041">
    <property type="entry name" value="Trigger_fac_C_sf"/>
</dbReference>
<evidence type="ECO:0000256" key="3">
    <source>
        <dbReference type="ARBA" id="ARBA00013194"/>
    </source>
</evidence>
<proteinExistence type="inferred from homology"/>
<dbReference type="PIRSF" id="PIRSF003095">
    <property type="entry name" value="Trigger_factor"/>
    <property type="match status" value="1"/>
</dbReference>
<evidence type="ECO:0000256" key="4">
    <source>
        <dbReference type="ARBA" id="ARBA00016902"/>
    </source>
</evidence>
<dbReference type="Gene3D" id="3.30.70.1050">
    <property type="entry name" value="Trigger factor ribosome-binding domain"/>
    <property type="match status" value="1"/>
</dbReference>
<dbReference type="InterPro" id="IPR036611">
    <property type="entry name" value="Trigger_fac_ribosome-bd_sf"/>
</dbReference>
<dbReference type="HAMAP" id="MF_00303">
    <property type="entry name" value="Trigger_factor_Tig"/>
    <property type="match status" value="1"/>
</dbReference>
<dbReference type="SUPFAM" id="SSF109998">
    <property type="entry name" value="Triger factor/SurA peptide-binding domain-like"/>
    <property type="match status" value="1"/>
</dbReference>
<dbReference type="RefSeq" id="WP_007416257.1">
    <property type="nucleotide sequence ID" value="NZ_ABOX02000024.1"/>
</dbReference>
<evidence type="ECO:0000256" key="11">
    <source>
        <dbReference type="RuleBase" id="RU003914"/>
    </source>
</evidence>
<dbReference type="Gene3D" id="3.10.50.40">
    <property type="match status" value="1"/>
</dbReference>
<dbReference type="Gene3D" id="1.10.3120.10">
    <property type="entry name" value="Trigger factor, C-terminal domain"/>
    <property type="match status" value="1"/>
</dbReference>
<dbReference type="InterPro" id="IPR001179">
    <property type="entry name" value="PPIase_FKBP_dom"/>
</dbReference>
<evidence type="ECO:0000256" key="6">
    <source>
        <dbReference type="ARBA" id="ARBA00023186"/>
    </source>
</evidence>
<dbReference type="Pfam" id="PF05697">
    <property type="entry name" value="Trigger_N"/>
    <property type="match status" value="1"/>
</dbReference>
<feature type="domain" description="PPIase FKBP-type" evidence="12">
    <location>
        <begin position="161"/>
        <end position="249"/>
    </location>
</feature>
<dbReference type="GO" id="GO:0015031">
    <property type="term" value="P:protein transport"/>
    <property type="evidence" value="ECO:0007669"/>
    <property type="project" value="UniProtKB-UniRule"/>
</dbReference>